<dbReference type="EMBL" id="AHKH01000022">
    <property type="protein sequence ID" value="EHQ62320.1"/>
    <property type="molecule type" value="Genomic_DNA"/>
</dbReference>
<evidence type="ECO:0000313" key="2">
    <source>
        <dbReference type="Proteomes" id="UP000003900"/>
    </source>
</evidence>
<sequence length="221" mass="25400">MNESLLAEAAFRHSFSPIILGHIHIAVKHGNLLAQKCLDDNDFLKAFVGRRNRAQLQSTAIEFAIKDRAERFDLELCTEEANNSRGTFPHYNFLVGNSIFTVSRTNKYDELPRHAYFRDLNGSINSQIEMKHIGDNMELTTQYSNVEKFYAILTFGGWGRLDFMHIGIPDKDIRKWVYQYNLGYAMSTVDKTIPEKENIAQSKVADLKNEFKKRKEVAGSE</sequence>
<dbReference type="STRING" id="1131935.PDENDC454_10530"/>
<reference evidence="1 2" key="1">
    <citation type="journal article" date="2012" name="J. Bacteriol.">
        <title>Genome Sequence of the Pattern-Forming Social Bacterium Paenibacillus dendritiformis C454 Chiral Morphotype.</title>
        <authorList>
            <person name="Sirota-Madi A."/>
            <person name="Olender T."/>
            <person name="Helman Y."/>
            <person name="Brainis I."/>
            <person name="Finkelshtein A."/>
            <person name="Roth D."/>
            <person name="Hagai E."/>
            <person name="Leshkowitz D."/>
            <person name="Brodsky L."/>
            <person name="Galatenko V."/>
            <person name="Nikolaev V."/>
            <person name="Gutnick D.L."/>
            <person name="Lancet D."/>
            <person name="Ben-Jacob E."/>
        </authorList>
    </citation>
    <scope>NUCLEOTIDE SEQUENCE [LARGE SCALE GENOMIC DNA]</scope>
    <source>
        <strain evidence="1 2">C454</strain>
    </source>
</reference>
<evidence type="ECO:0000313" key="1">
    <source>
        <dbReference type="EMBL" id="EHQ62320.1"/>
    </source>
</evidence>
<dbReference type="AlphaFoldDB" id="H3SF01"/>
<accession>H3SF01</accession>
<dbReference type="PATRIC" id="fig|1131935.3.peg.2160"/>
<comment type="caution">
    <text evidence="1">The sequence shown here is derived from an EMBL/GenBank/DDBJ whole genome shotgun (WGS) entry which is preliminary data.</text>
</comment>
<proteinExistence type="predicted"/>
<organism evidence="1 2">
    <name type="scientific">Paenibacillus dendritiformis C454</name>
    <dbReference type="NCBI Taxonomy" id="1131935"/>
    <lineage>
        <taxon>Bacteria</taxon>
        <taxon>Bacillati</taxon>
        <taxon>Bacillota</taxon>
        <taxon>Bacilli</taxon>
        <taxon>Bacillales</taxon>
        <taxon>Paenibacillaceae</taxon>
        <taxon>Paenibacillus</taxon>
    </lineage>
</organism>
<dbReference type="RefSeq" id="WP_006676608.1">
    <property type="nucleotide sequence ID" value="NZ_AHKH01000022.1"/>
</dbReference>
<protein>
    <submittedName>
        <fullName evidence="1">Uncharacterized protein</fullName>
    </submittedName>
</protein>
<keyword evidence="2" id="KW-1185">Reference proteome</keyword>
<gene>
    <name evidence="1" type="ORF">PDENDC454_10530</name>
</gene>
<dbReference type="Proteomes" id="UP000003900">
    <property type="component" value="Unassembled WGS sequence"/>
</dbReference>
<name>H3SF01_9BACL</name>